<dbReference type="InterPro" id="IPR010982">
    <property type="entry name" value="Lambda_DNA-bd_dom_sf"/>
</dbReference>
<dbReference type="PROSITE" id="PS00356">
    <property type="entry name" value="HTH_LACI_1"/>
    <property type="match status" value="1"/>
</dbReference>
<dbReference type="STRING" id="1908264.BKK54_00700"/>
<dbReference type="Proteomes" id="UP000188481">
    <property type="component" value="Unassembled WGS sequence"/>
</dbReference>
<sequence length="703" mass="82086">MVTIKDLAKEAGVSLGTVSNVLNGKNGVSLDKIEKVQRAIDKLGYQRNIQAVNLKRGISNKIAIILPNIIEMKYSYLYENLNLNFQEDNFILELYLSYNKKEKEREIIKRIKEENYLFVISDSCVDNAKEYGNLLEKCLFIYRNIDGGKNIIRFDYTSVIDHYIQHWVREDIKQGIIIKDEFSDFSQEDYAYLMTKAIQENIKLEFIEQHKNSHLLAFELAQSENHSMLFTTSFETAKLIHNAYYFSNKPFPKIYTFYRNNFNNDTRFRLYGLDYGYISKKILAYIRKENTAIEPFHFSFLDFLPQNRDQNKNNIIKILAVNTPSIDALKKLIPHFTKLTNIQVHIDTCTFADMPNELGKNTRTNQYDMVRIDMESLPYFAQSYLLPLDFLTIETLEAHFSASIIQKFCQFQQKIYAVPFDPSIQMLFYRKDIFEDAKIKRLFYEKYNKELTLPTNFEQFNLLLHFFQSGVVDYPEIKKGSALIIDDEGTLASEFFVRYYANFPSIFKNGNILFNRKAVEESLSQLKTLYENAIRLEKSWWKDESELFQQGEIPLLLVYMNHFSPISNHNSLYPVGFTSVPNQRPLLGGGSLAILKQTPNQTACEWFISWFLQHIIQEQYSQLGGVSARNDLMDNQSITQSLPWLALAKQTKFYGIRENVLGDQAIHLRQIETIIGKAVKDYLLKDRSEVATAEFIQQQIDLL</sequence>
<evidence type="ECO:0000259" key="3">
    <source>
        <dbReference type="PROSITE" id="PS50932"/>
    </source>
</evidence>
<feature type="domain" description="HTH cro/C1-type" evidence="4">
    <location>
        <begin position="3"/>
        <end position="46"/>
    </location>
</feature>
<organism evidence="5 6">
    <name type="scientific">Rodentibacter genomosp. 1</name>
    <dbReference type="NCBI Taxonomy" id="1908264"/>
    <lineage>
        <taxon>Bacteria</taxon>
        <taxon>Pseudomonadati</taxon>
        <taxon>Pseudomonadota</taxon>
        <taxon>Gammaproteobacteria</taxon>
        <taxon>Pasteurellales</taxon>
        <taxon>Pasteurellaceae</taxon>
        <taxon>Rodentibacter</taxon>
    </lineage>
</organism>
<dbReference type="InterPro" id="IPR006059">
    <property type="entry name" value="SBP"/>
</dbReference>
<comment type="similarity">
    <text evidence="2">Belongs to the bacterial solute-binding protein 1 family.</text>
</comment>
<dbReference type="SUPFAM" id="SSF53850">
    <property type="entry name" value="Periplasmic binding protein-like II"/>
    <property type="match status" value="1"/>
</dbReference>
<comment type="caution">
    <text evidence="5">The sequence shown here is derived from an EMBL/GenBank/DDBJ whole genome shotgun (WGS) entry which is preliminary data.</text>
</comment>
<dbReference type="InterPro" id="IPR001387">
    <property type="entry name" value="Cro/C1-type_HTH"/>
</dbReference>
<dbReference type="Gene3D" id="3.40.190.10">
    <property type="entry name" value="Periplasmic binding protein-like II"/>
    <property type="match status" value="2"/>
</dbReference>
<dbReference type="InterPro" id="IPR000843">
    <property type="entry name" value="HTH_LacI"/>
</dbReference>
<name>A0A1V3JA82_9PAST</name>
<dbReference type="EMBL" id="MLHN01000002">
    <property type="protein sequence ID" value="OOF52018.1"/>
    <property type="molecule type" value="Genomic_DNA"/>
</dbReference>
<dbReference type="Pfam" id="PF13416">
    <property type="entry name" value="SBP_bac_8"/>
    <property type="match status" value="1"/>
</dbReference>
<dbReference type="CDD" id="cd01392">
    <property type="entry name" value="HTH_LacI"/>
    <property type="match status" value="1"/>
</dbReference>
<dbReference type="GO" id="GO:0006355">
    <property type="term" value="P:regulation of DNA-templated transcription"/>
    <property type="evidence" value="ECO:0007669"/>
    <property type="project" value="InterPro"/>
</dbReference>
<dbReference type="PROSITE" id="PS50932">
    <property type="entry name" value="HTH_LACI_2"/>
    <property type="match status" value="1"/>
</dbReference>
<evidence type="ECO:0000256" key="1">
    <source>
        <dbReference type="ARBA" id="ARBA00004418"/>
    </source>
</evidence>
<proteinExistence type="inferred from homology"/>
<evidence type="ECO:0000259" key="4">
    <source>
        <dbReference type="PROSITE" id="PS50943"/>
    </source>
</evidence>
<dbReference type="PANTHER" id="PTHR43649:SF12">
    <property type="entry name" value="DIACETYLCHITOBIOSE BINDING PROTEIN DASA"/>
    <property type="match status" value="1"/>
</dbReference>
<dbReference type="PROSITE" id="PS50943">
    <property type="entry name" value="HTH_CROC1"/>
    <property type="match status" value="1"/>
</dbReference>
<dbReference type="InterPro" id="IPR050490">
    <property type="entry name" value="Bact_solute-bd_prot1"/>
</dbReference>
<dbReference type="SUPFAM" id="SSF47413">
    <property type="entry name" value="lambda repressor-like DNA-binding domains"/>
    <property type="match status" value="1"/>
</dbReference>
<dbReference type="GO" id="GO:0042597">
    <property type="term" value="C:periplasmic space"/>
    <property type="evidence" value="ECO:0007669"/>
    <property type="project" value="UniProtKB-SubCell"/>
</dbReference>
<dbReference type="AlphaFoldDB" id="A0A1V3JA82"/>
<reference evidence="5 6" key="1">
    <citation type="submission" date="2016-10" db="EMBL/GenBank/DDBJ databases">
        <title>Rodentibacter gen. nov. and new species.</title>
        <authorList>
            <person name="Christensen H."/>
        </authorList>
    </citation>
    <scope>NUCLEOTIDE SEQUENCE [LARGE SCALE GENOMIC DNA]</scope>
    <source>
        <strain evidence="6">ppn416</strain>
    </source>
</reference>
<dbReference type="PANTHER" id="PTHR43649">
    <property type="entry name" value="ARABINOSE-BINDING PROTEIN-RELATED"/>
    <property type="match status" value="1"/>
</dbReference>
<accession>A0A1V3JA82</accession>
<dbReference type="SMART" id="SM00354">
    <property type="entry name" value="HTH_LACI"/>
    <property type="match status" value="1"/>
</dbReference>
<dbReference type="Gene3D" id="1.10.260.40">
    <property type="entry name" value="lambda repressor-like DNA-binding domains"/>
    <property type="match status" value="1"/>
</dbReference>
<feature type="domain" description="HTH lacI-type" evidence="3">
    <location>
        <begin position="2"/>
        <end position="56"/>
    </location>
</feature>
<evidence type="ECO:0000256" key="2">
    <source>
        <dbReference type="ARBA" id="ARBA00008520"/>
    </source>
</evidence>
<evidence type="ECO:0000313" key="6">
    <source>
        <dbReference type="Proteomes" id="UP000188481"/>
    </source>
</evidence>
<keyword evidence="6" id="KW-1185">Reference proteome</keyword>
<dbReference type="Pfam" id="PF00356">
    <property type="entry name" value="LacI"/>
    <property type="match status" value="1"/>
</dbReference>
<evidence type="ECO:0000313" key="5">
    <source>
        <dbReference type="EMBL" id="OOF52018.1"/>
    </source>
</evidence>
<dbReference type="GO" id="GO:0003677">
    <property type="term" value="F:DNA binding"/>
    <property type="evidence" value="ECO:0007669"/>
    <property type="project" value="InterPro"/>
</dbReference>
<comment type="subcellular location">
    <subcellularLocation>
        <location evidence="1">Periplasm</location>
    </subcellularLocation>
</comment>
<gene>
    <name evidence="5" type="ORF">BKK54_00700</name>
</gene>
<protein>
    <submittedName>
        <fullName evidence="5">Uncharacterized protein</fullName>
    </submittedName>
</protein>